<organism evidence="1 2">
    <name type="scientific">Flavobacterium lipolyticum</name>
    <dbReference type="NCBI Taxonomy" id="2893754"/>
    <lineage>
        <taxon>Bacteria</taxon>
        <taxon>Pseudomonadati</taxon>
        <taxon>Bacteroidota</taxon>
        <taxon>Flavobacteriia</taxon>
        <taxon>Flavobacteriales</taxon>
        <taxon>Flavobacteriaceae</taxon>
        <taxon>Flavobacterium</taxon>
    </lineage>
</organism>
<protein>
    <submittedName>
        <fullName evidence="1">Uncharacterized protein</fullName>
    </submittedName>
</protein>
<sequence length="186" mass="22131">MRNSEFEIHPFNEAFYIESLLNKTRSILNDVKSLNKFWKNGIHHCKNDDAILDILQNIIGNVGAISRFFWPSKDKGYYRIRGEKLRKIYDVSDSSVLKNRDMRNYIEHFDEKLDDLLEEFTIGIVMPKYVGPIDDFNDGRAIFRAYFYDQHIFKMLNVEYEMKPIIVEINRIHEILLVQDENGGRF</sequence>
<reference evidence="1" key="1">
    <citation type="submission" date="2021-11" db="EMBL/GenBank/DDBJ databases">
        <title>Description of novel Flavobacterium species.</title>
        <authorList>
            <person name="Saticioglu I.B."/>
            <person name="Ay H."/>
            <person name="Altun S."/>
            <person name="Duman M."/>
        </authorList>
    </citation>
    <scope>NUCLEOTIDE SEQUENCE</scope>
    <source>
        <strain evidence="1">F-126</strain>
    </source>
</reference>
<evidence type="ECO:0000313" key="2">
    <source>
        <dbReference type="Proteomes" id="UP001430700"/>
    </source>
</evidence>
<keyword evidence="2" id="KW-1185">Reference proteome</keyword>
<dbReference type="Proteomes" id="UP001430700">
    <property type="component" value="Unassembled WGS sequence"/>
</dbReference>
<comment type="caution">
    <text evidence="1">The sequence shown here is derived from an EMBL/GenBank/DDBJ whole genome shotgun (WGS) entry which is preliminary data.</text>
</comment>
<name>A0ABS8LUW1_9FLAO</name>
<accession>A0ABS8LUW1</accession>
<dbReference type="RefSeq" id="WP_229998388.1">
    <property type="nucleotide sequence ID" value="NZ_JAJJMN010000001.1"/>
</dbReference>
<gene>
    <name evidence="1" type="ORF">LNQ34_01100</name>
</gene>
<evidence type="ECO:0000313" key="1">
    <source>
        <dbReference type="EMBL" id="MCC9016370.1"/>
    </source>
</evidence>
<proteinExistence type="predicted"/>
<dbReference type="EMBL" id="JAJJMN010000001">
    <property type="protein sequence ID" value="MCC9016370.1"/>
    <property type="molecule type" value="Genomic_DNA"/>
</dbReference>